<dbReference type="EMBL" id="CP110226">
    <property type="protein sequence ID" value="UZD24452.1"/>
    <property type="molecule type" value="Genomic_DNA"/>
</dbReference>
<protein>
    <recommendedName>
        <fullName evidence="3">PKD domain-containing protein</fullName>
    </recommendedName>
</protein>
<sequence length="895" mass="98060">MVWTFLMLTPLLVWSRQVKNPSKPEINNSIDATLDLIGEPFLCLTNGSVLGTYTAGGEDGDVYEWTLTDIATGNILDYKENGQLETYKYVYTQEGTYNVNLKIRRGSTPNYFEDNLEVKVQQGPELALRPDYLLCADSPVLLTALDPDTTPVEEYTIIWRSFNNEGDTVELGRGNEFLATSAGYHLVELYQTLPNGTESCTVNGATYVGPPVDFQFEKSSEQICEGNSISITTDTPLSGEWFIQKQAAGAKTSLGQGFEINLTTAELSGPGIYEVTFRTASPGFPDCPSERKTTFEYMESPEVNALVLTDPDECGSSNGALQVTAVSELDALMIPEIGISQTSISAGDTFTFPNLQAQVYTLLAVKNGCETTELIQVKAVNPSTPLTPAILREDETCAATGVVEGNVSVDFGAPISNGTYRILSPRSGEIKSGTIPNSGELDIPLSSGQYLLEMIVDGCSYPIETLSIAKQPEVEFTVPETLNICETYVLTPETDQNLRFTLTFPDLSTLEVNAGGSFTLTEEGPYSITAVDRNGASGLCAKKVDFDATFSSSISFEPVLRVEECFDPIKYEAVIEGISPEEASIRWLNDQGEIVGRNAAFYPSKIGFYSLLVQPLRSGFCPVTPVEFEVESPITLVPMGLEASKICPDPGYAWVNLTTDEEEVAHTEWVFYDQNNNRTELTDFDDTFEIEAANPGTYEAITYNSLGCEIGRNYILVEESMLLTPPSLAESYAICSKENTMAPINPGDFAGYQWYFGDQLVSTNNTYKPNQVGDYTLVVTTEDGCELSGSFRTYDACNFSVVYPNAMELGNPNKDFRVLVSEGVTDAELFVMNRQGALIHYERTVEVALETPILNWDGKTSGKEVPTGTYLVVVVLRNPTYGFEEKMTGTLLVLD</sequence>
<gene>
    <name evidence="1" type="ORF">OM944_08100</name>
</gene>
<keyword evidence="2" id="KW-1185">Reference proteome</keyword>
<proteinExistence type="predicted"/>
<dbReference type="Proteomes" id="UP001163156">
    <property type="component" value="Chromosome"/>
</dbReference>
<accession>A0ABY6ML04</accession>
<reference evidence="1" key="1">
    <citation type="submission" date="2022-10" db="EMBL/GenBank/DDBJ databases">
        <title>Algoriphagus sp. a novel bacteria isolate from halophytes salicornia europaea.</title>
        <authorList>
            <person name="Peng Y."/>
            <person name="Jiang L."/>
            <person name="Lee J."/>
        </authorList>
    </citation>
    <scope>NUCLEOTIDE SEQUENCE</scope>
    <source>
        <strain evidence="1">TR-M5</strain>
    </source>
</reference>
<organism evidence="1 2">
    <name type="scientific">Algoriphagus halophytocola</name>
    <dbReference type="NCBI Taxonomy" id="2991499"/>
    <lineage>
        <taxon>Bacteria</taxon>
        <taxon>Pseudomonadati</taxon>
        <taxon>Bacteroidota</taxon>
        <taxon>Cytophagia</taxon>
        <taxon>Cytophagales</taxon>
        <taxon>Cyclobacteriaceae</taxon>
        <taxon>Algoriphagus</taxon>
    </lineage>
</organism>
<evidence type="ECO:0000313" key="2">
    <source>
        <dbReference type="Proteomes" id="UP001163156"/>
    </source>
</evidence>
<dbReference type="CDD" id="cd00146">
    <property type="entry name" value="PKD"/>
    <property type="match status" value="1"/>
</dbReference>
<evidence type="ECO:0000313" key="1">
    <source>
        <dbReference type="EMBL" id="UZD24452.1"/>
    </source>
</evidence>
<evidence type="ECO:0008006" key="3">
    <source>
        <dbReference type="Google" id="ProtNLM"/>
    </source>
</evidence>
<dbReference type="RefSeq" id="WP_264811164.1">
    <property type="nucleotide sequence ID" value="NZ_CP110226.1"/>
</dbReference>
<name>A0ABY6ML04_9BACT</name>